<gene>
    <name evidence="1" type="ORF">WCD58_19740</name>
</gene>
<accession>A0ABU8M9S0</accession>
<reference evidence="1 2" key="1">
    <citation type="submission" date="2024-03" db="EMBL/GenBank/DDBJ databases">
        <title>Actinomycetospora sp. OC33-EN07, a novel actinomycete isolated from wild orchid (Aerides multiflora).</title>
        <authorList>
            <person name="Suriyachadkun C."/>
        </authorList>
    </citation>
    <scope>NUCLEOTIDE SEQUENCE [LARGE SCALE GENOMIC DNA]</scope>
    <source>
        <strain evidence="1 2">OC33-EN07</strain>
    </source>
</reference>
<proteinExistence type="predicted"/>
<dbReference type="EMBL" id="JBBEGM010000008">
    <property type="protein sequence ID" value="MEJ2863407.1"/>
    <property type="molecule type" value="Genomic_DNA"/>
</dbReference>
<dbReference type="SUPFAM" id="SSF51735">
    <property type="entry name" value="NAD(P)-binding Rossmann-fold domains"/>
    <property type="match status" value="1"/>
</dbReference>
<dbReference type="Pfam" id="PF00106">
    <property type="entry name" value="adh_short"/>
    <property type="match status" value="1"/>
</dbReference>
<dbReference type="InterPro" id="IPR036291">
    <property type="entry name" value="NAD(P)-bd_dom_sf"/>
</dbReference>
<dbReference type="InterPro" id="IPR002347">
    <property type="entry name" value="SDR_fam"/>
</dbReference>
<organism evidence="1 2">
    <name type="scientific">Actinomycetospora flava</name>
    <dbReference type="NCBI Taxonomy" id="3129232"/>
    <lineage>
        <taxon>Bacteria</taxon>
        <taxon>Bacillati</taxon>
        <taxon>Actinomycetota</taxon>
        <taxon>Actinomycetes</taxon>
        <taxon>Pseudonocardiales</taxon>
        <taxon>Pseudonocardiaceae</taxon>
        <taxon>Actinomycetospora</taxon>
    </lineage>
</organism>
<evidence type="ECO:0000313" key="2">
    <source>
        <dbReference type="Proteomes" id="UP001369736"/>
    </source>
</evidence>
<keyword evidence="2" id="KW-1185">Reference proteome</keyword>
<sequence length="284" mass="30845">MDSPADNPRALPVAVIVGATSKWQPDGPNTRLVHGRDLGEDLPTGSRWGLGGALAQRFAREGHHVVLTTRRRANAEALAATIDHDGGSCSVVELDLGSTESVADAFAAIRTRAGDPEVLIYNAGYMAGRDLPEDRELLEHFPNELFEEAVATACRGPFLAVKEVLPAMRQRGSGSILFSNNQYSLRGRKRSTGQSLYYPRTMMRALAQALTEEYSEHGIHVANVVVDGFIDSPGTRALPALQERPELLIDPVSIADAFHYLHRQDRSCWTHELQLTAAAGPVSA</sequence>
<evidence type="ECO:0000313" key="1">
    <source>
        <dbReference type="EMBL" id="MEJ2863407.1"/>
    </source>
</evidence>
<dbReference type="Proteomes" id="UP001369736">
    <property type="component" value="Unassembled WGS sequence"/>
</dbReference>
<dbReference type="PANTHER" id="PTHR43431:SF1">
    <property type="entry name" value="OS08G0476300 PROTEIN"/>
    <property type="match status" value="1"/>
</dbReference>
<dbReference type="RefSeq" id="WP_337704770.1">
    <property type="nucleotide sequence ID" value="NZ_JBBEGM010000008.1"/>
</dbReference>
<protein>
    <submittedName>
        <fullName evidence="1">SDR family NAD(P)-dependent oxidoreductase</fullName>
    </submittedName>
</protein>
<dbReference type="Gene3D" id="3.40.50.720">
    <property type="entry name" value="NAD(P)-binding Rossmann-like Domain"/>
    <property type="match status" value="1"/>
</dbReference>
<dbReference type="PANTHER" id="PTHR43431">
    <property type="entry name" value="OXIDOREDUCTASE, SHORT CHAIN DEHYDROGENASE/REDUCTASE FAMILY (AFU_ORTHOLOGUE AFUA_5G14000)"/>
    <property type="match status" value="1"/>
</dbReference>
<name>A0ABU8M9S0_9PSEU</name>
<comment type="caution">
    <text evidence="1">The sequence shown here is derived from an EMBL/GenBank/DDBJ whole genome shotgun (WGS) entry which is preliminary data.</text>
</comment>